<dbReference type="Proteomes" id="UP000663823">
    <property type="component" value="Unassembled WGS sequence"/>
</dbReference>
<proteinExistence type="predicted"/>
<evidence type="ECO:0000313" key="9">
    <source>
        <dbReference type="EMBL" id="CAF3911747.1"/>
    </source>
</evidence>
<sequence>MFIAAPTTNDNETLLLPIEQTSTAQYFTPKISINENGKKIIDEHDSHLINDENQTDDDDDLYPVTNEPKSSTHPFFDVLSATSYKKEVMKYLLNLEARFMNENEKLCSEKRLRESTNCLKAAQGVSIPGNNSTVLITSKVRCKLIDWIISVHDYHRLNASKIIFKLNIKQLIDNCF</sequence>
<dbReference type="Proteomes" id="UP000663889">
    <property type="component" value="Unassembled WGS sequence"/>
</dbReference>
<keyword evidence="11" id="KW-1185">Reference proteome</keyword>
<reference evidence="8" key="1">
    <citation type="submission" date="2021-02" db="EMBL/GenBank/DDBJ databases">
        <authorList>
            <person name="Nowell W R."/>
        </authorList>
    </citation>
    <scope>NUCLEOTIDE SEQUENCE</scope>
</reference>
<dbReference type="EMBL" id="CAJNOL010006145">
    <property type="protein sequence ID" value="CAF1614541.1"/>
    <property type="molecule type" value="Genomic_DNA"/>
</dbReference>
<dbReference type="Proteomes" id="UP000663864">
    <property type="component" value="Unassembled WGS sequence"/>
</dbReference>
<comment type="caution">
    <text evidence="8">The sequence shown here is derived from an EMBL/GenBank/DDBJ whole genome shotgun (WGS) entry which is preliminary data.</text>
</comment>
<evidence type="ECO:0000313" key="2">
    <source>
        <dbReference type="EMBL" id="CAF1218041.1"/>
    </source>
</evidence>
<organism evidence="8 10">
    <name type="scientific">Rotaria sordida</name>
    <dbReference type="NCBI Taxonomy" id="392033"/>
    <lineage>
        <taxon>Eukaryota</taxon>
        <taxon>Metazoa</taxon>
        <taxon>Spiralia</taxon>
        <taxon>Gnathifera</taxon>
        <taxon>Rotifera</taxon>
        <taxon>Eurotatoria</taxon>
        <taxon>Bdelloidea</taxon>
        <taxon>Philodinida</taxon>
        <taxon>Philodinidae</taxon>
        <taxon>Rotaria</taxon>
    </lineage>
</organism>
<evidence type="ECO:0000313" key="11">
    <source>
        <dbReference type="Proteomes" id="UP000663870"/>
    </source>
</evidence>
<evidence type="ECO:0000313" key="3">
    <source>
        <dbReference type="EMBL" id="CAF1231156.1"/>
    </source>
</evidence>
<name>A0A819HH55_9BILA</name>
<dbReference type="Proteomes" id="UP000663870">
    <property type="component" value="Unassembled WGS sequence"/>
</dbReference>
<dbReference type="Proteomes" id="UP000663874">
    <property type="component" value="Unassembled WGS sequence"/>
</dbReference>
<dbReference type="AlphaFoldDB" id="A0A819HH55"/>
<evidence type="ECO:0000313" key="5">
    <source>
        <dbReference type="EMBL" id="CAF1377318.1"/>
    </source>
</evidence>
<dbReference type="Proteomes" id="UP000663836">
    <property type="component" value="Unassembled WGS sequence"/>
</dbReference>
<dbReference type="EMBL" id="CAJNOT010001562">
    <property type="protein sequence ID" value="CAF1218041.1"/>
    <property type="molecule type" value="Genomic_DNA"/>
</dbReference>
<protein>
    <submittedName>
        <fullName evidence="8">Uncharacterized protein</fullName>
    </submittedName>
</protein>
<evidence type="ECO:0000313" key="10">
    <source>
        <dbReference type="Proteomes" id="UP000663823"/>
    </source>
</evidence>
<evidence type="ECO:0000313" key="6">
    <source>
        <dbReference type="EMBL" id="CAF1614541.1"/>
    </source>
</evidence>
<dbReference type="Proteomes" id="UP000663882">
    <property type="component" value="Unassembled WGS sequence"/>
</dbReference>
<evidence type="ECO:0000313" key="8">
    <source>
        <dbReference type="EMBL" id="CAF3903641.1"/>
    </source>
</evidence>
<dbReference type="Proteomes" id="UP000663854">
    <property type="component" value="Unassembled WGS sequence"/>
</dbReference>
<dbReference type="OrthoDB" id="5590282at2759"/>
<dbReference type="EMBL" id="CAJNOU010002015">
    <property type="protein sequence ID" value="CAF1280914.1"/>
    <property type="molecule type" value="Genomic_DNA"/>
</dbReference>
<evidence type="ECO:0000313" key="4">
    <source>
        <dbReference type="EMBL" id="CAF1280914.1"/>
    </source>
</evidence>
<dbReference type="EMBL" id="CAJNOO010002055">
    <property type="protein sequence ID" value="CAF1231156.1"/>
    <property type="molecule type" value="Genomic_DNA"/>
</dbReference>
<evidence type="ECO:0000256" key="1">
    <source>
        <dbReference type="SAM" id="MobiDB-lite"/>
    </source>
</evidence>
<dbReference type="EMBL" id="CAJOBD010001301">
    <property type="protein sequence ID" value="CAF3785342.1"/>
    <property type="molecule type" value="Genomic_DNA"/>
</dbReference>
<dbReference type="EMBL" id="CAJOAX010004388">
    <property type="protein sequence ID" value="CAF3903641.1"/>
    <property type="molecule type" value="Genomic_DNA"/>
</dbReference>
<gene>
    <name evidence="9" type="ORF">FNK824_LOCUS21132</name>
    <name evidence="7" type="ORF">JBS370_LOCUS14442</name>
    <name evidence="6" type="ORF">JXQ802_LOCUS49799</name>
    <name evidence="8" type="ORF">OTI717_LOCUS23918</name>
    <name evidence="5" type="ORF">PYM288_LOCUS33671</name>
    <name evidence="3" type="ORF">RFH988_LOCUS26174</name>
    <name evidence="4" type="ORF">SEV965_LOCUS25249</name>
    <name evidence="2" type="ORF">ZHD862_LOCUS23723</name>
</gene>
<accession>A0A819HH55</accession>
<evidence type="ECO:0000313" key="7">
    <source>
        <dbReference type="EMBL" id="CAF3785342.1"/>
    </source>
</evidence>
<dbReference type="EMBL" id="CAJOBE010004009">
    <property type="protein sequence ID" value="CAF3911747.1"/>
    <property type="molecule type" value="Genomic_DNA"/>
</dbReference>
<dbReference type="EMBL" id="CAJNOH010004698">
    <property type="protein sequence ID" value="CAF1377318.1"/>
    <property type="molecule type" value="Genomic_DNA"/>
</dbReference>
<feature type="region of interest" description="Disordered" evidence="1">
    <location>
        <begin position="49"/>
        <end position="68"/>
    </location>
</feature>